<comment type="caution">
    <text evidence="2">The sequence shown here is derived from an EMBL/GenBank/DDBJ whole genome shotgun (WGS) entry which is preliminary data.</text>
</comment>
<proteinExistence type="predicted"/>
<reference evidence="2 3" key="1">
    <citation type="journal article" date="2023" name="Plants (Basel)">
        <title>Bridging the Gap: Combining Genomics and Transcriptomics Approaches to Understand Stylosanthes scabra, an Orphan Legume from the Brazilian Caatinga.</title>
        <authorList>
            <person name="Ferreira-Neto J.R.C."/>
            <person name="da Silva M.D."/>
            <person name="Binneck E."/>
            <person name="de Melo N.F."/>
            <person name="da Silva R.H."/>
            <person name="de Melo A.L.T.M."/>
            <person name="Pandolfi V."/>
            <person name="Bustamante F.O."/>
            <person name="Brasileiro-Vidal A.C."/>
            <person name="Benko-Iseppon A.M."/>
        </authorList>
    </citation>
    <scope>NUCLEOTIDE SEQUENCE [LARGE SCALE GENOMIC DNA]</scope>
    <source>
        <tissue evidence="2">Leaves</tissue>
    </source>
</reference>
<keyword evidence="3" id="KW-1185">Reference proteome</keyword>
<protein>
    <recommendedName>
        <fullName evidence="1">FAR1 domain-containing protein</fullName>
    </recommendedName>
</protein>
<dbReference type="Pfam" id="PF03101">
    <property type="entry name" value="FAR1"/>
    <property type="match status" value="1"/>
</dbReference>
<organism evidence="2 3">
    <name type="scientific">Stylosanthes scabra</name>
    <dbReference type="NCBI Taxonomy" id="79078"/>
    <lineage>
        <taxon>Eukaryota</taxon>
        <taxon>Viridiplantae</taxon>
        <taxon>Streptophyta</taxon>
        <taxon>Embryophyta</taxon>
        <taxon>Tracheophyta</taxon>
        <taxon>Spermatophyta</taxon>
        <taxon>Magnoliopsida</taxon>
        <taxon>eudicotyledons</taxon>
        <taxon>Gunneridae</taxon>
        <taxon>Pentapetalae</taxon>
        <taxon>rosids</taxon>
        <taxon>fabids</taxon>
        <taxon>Fabales</taxon>
        <taxon>Fabaceae</taxon>
        <taxon>Papilionoideae</taxon>
        <taxon>50 kb inversion clade</taxon>
        <taxon>dalbergioids sensu lato</taxon>
        <taxon>Dalbergieae</taxon>
        <taxon>Pterocarpus clade</taxon>
        <taxon>Stylosanthes</taxon>
    </lineage>
</organism>
<accession>A0ABU6YF67</accession>
<evidence type="ECO:0000313" key="2">
    <source>
        <dbReference type="EMBL" id="MED6208046.1"/>
    </source>
</evidence>
<dbReference type="Proteomes" id="UP001341840">
    <property type="component" value="Unassembled WGS sequence"/>
</dbReference>
<evidence type="ECO:0000259" key="1">
    <source>
        <dbReference type="Pfam" id="PF03101"/>
    </source>
</evidence>
<sequence>MDVTPESPNLQDNVEECEMKGAKENVSCTCAAFARVMRHTEKMGRIVEGGFFCNREGKRHEKFISNPNRKRDDKVLTRTGCEAMLSVYFDTKSSIWRVRN</sequence>
<gene>
    <name evidence="2" type="ORF">PIB30_041357</name>
</gene>
<feature type="domain" description="FAR1" evidence="1">
    <location>
        <begin position="37"/>
        <end position="99"/>
    </location>
</feature>
<dbReference type="EMBL" id="JASCZI010241884">
    <property type="protein sequence ID" value="MED6208046.1"/>
    <property type="molecule type" value="Genomic_DNA"/>
</dbReference>
<evidence type="ECO:0000313" key="3">
    <source>
        <dbReference type="Proteomes" id="UP001341840"/>
    </source>
</evidence>
<name>A0ABU6YF67_9FABA</name>
<dbReference type="InterPro" id="IPR004330">
    <property type="entry name" value="FAR1_DNA_bnd_dom"/>
</dbReference>